<feature type="compositionally biased region" description="Low complexity" evidence="1">
    <location>
        <begin position="150"/>
        <end position="163"/>
    </location>
</feature>
<accession>A0A0P1BQH9</accession>
<feature type="region of interest" description="Disordered" evidence="1">
    <location>
        <begin position="115"/>
        <end position="165"/>
    </location>
</feature>
<dbReference type="EMBL" id="CCYA01000269">
    <property type="protein sequence ID" value="CEH17990.1"/>
    <property type="molecule type" value="Genomic_DNA"/>
</dbReference>
<sequence>MTEALKRRISAAKQRMSAKLLQPHDHSASNCNANSSAALASDLSRKARIGSDKARGSSGPEEAPPSTFTFTLPTSTSIAHLSALLLLLRNLESSVRKASSELKRIADAERARARDAAEKNDAKHGDCDLPAYGHTFSDSPDELDLPPAPSHSQASQSKAQSTSDKSKLYLAEEDDDKAWASYIARSSYRFQLWQERIASRTSSDAEAQLLPPLDVFIVWAALITEQDAQTIPDHSLLQCRHFPLQYVTAYDTASLSIKSSSALREAEHMIDASESVKLWQALTSTPFVAPLLEHESLRSTTSDPLTTKGVPLICPSPLCDSHLHTRADQTSQAAAAIKHISFLRRRAHAIPTLRASENKRRGLAEIGWSRTCPCCQTKICMDTIAGAQLVADLQRWCEDGDFVLSGLAHHVETGMPLPLWHAHAIAASILTPLLSAECLSTSRRSTNLTCLTLASQRLEAQDCDLELDLAFLLPPSGNISSVASNGAASAASLGTSGNSLSAALRAAAAASFSSTPEEMGLTHEYSLSKMQTWLVQHGIKAHPSVIQVAERGWDTTWPSTESSLRRNASHSRRIKRVGMTIGHENSMADKMGGGSSAGGLNFNFDSIAEDANTRMTSQAAQQVSQSIGNVISQRLLKPYRDQCNIGLPPMRPGAATVISAVEAVKGMSGFSKALESWASAHVLAYSASQSDPPFTPRSSEKDADGGGGPACAPCSTTLQKSFVKQALHEYACTMQDLQKRCSNDYKALGALGGAASKFSLLGRRRAGVQEVLLDREELCELLLEAGPGVRLAWITHMLSTDYTTLVHSTLRSLPLHSWSAISAPTHLSSV</sequence>
<reference evidence="2 3" key="1">
    <citation type="submission" date="2014-09" db="EMBL/GenBank/DDBJ databases">
        <authorList>
            <person name="Magalhaes I.L.F."/>
            <person name="Oliveira U."/>
            <person name="Santos F.R."/>
            <person name="Vidigal T.H.D.A."/>
            <person name="Brescovit A.D."/>
            <person name="Santos A.J."/>
        </authorList>
    </citation>
    <scope>NUCLEOTIDE SEQUENCE [LARGE SCALE GENOMIC DNA]</scope>
</reference>
<dbReference type="AlphaFoldDB" id="A0A0P1BQH9"/>
<evidence type="ECO:0000313" key="3">
    <source>
        <dbReference type="Proteomes" id="UP000054845"/>
    </source>
</evidence>
<evidence type="ECO:0000256" key="1">
    <source>
        <dbReference type="SAM" id="MobiDB-lite"/>
    </source>
</evidence>
<evidence type="ECO:0000313" key="2">
    <source>
        <dbReference type="EMBL" id="CEH17990.1"/>
    </source>
</evidence>
<organism evidence="2 3">
    <name type="scientific">Ceraceosorus bombacis</name>
    <dbReference type="NCBI Taxonomy" id="401625"/>
    <lineage>
        <taxon>Eukaryota</taxon>
        <taxon>Fungi</taxon>
        <taxon>Dikarya</taxon>
        <taxon>Basidiomycota</taxon>
        <taxon>Ustilaginomycotina</taxon>
        <taxon>Exobasidiomycetes</taxon>
        <taxon>Ceraceosorales</taxon>
        <taxon>Ceraceosoraceae</taxon>
        <taxon>Ceraceosorus</taxon>
    </lineage>
</organism>
<protein>
    <submittedName>
        <fullName evidence="2">Uncharacterized protein</fullName>
    </submittedName>
</protein>
<feature type="compositionally biased region" description="Basic and acidic residues" evidence="1">
    <location>
        <begin position="43"/>
        <end position="55"/>
    </location>
</feature>
<dbReference type="OrthoDB" id="2684236at2759"/>
<proteinExistence type="predicted"/>
<feature type="compositionally biased region" description="Basic and acidic residues" evidence="1">
    <location>
        <begin position="115"/>
        <end position="127"/>
    </location>
</feature>
<keyword evidence="3" id="KW-1185">Reference proteome</keyword>
<feature type="region of interest" description="Disordered" evidence="1">
    <location>
        <begin position="1"/>
        <end position="69"/>
    </location>
</feature>
<feature type="region of interest" description="Disordered" evidence="1">
    <location>
        <begin position="688"/>
        <end position="710"/>
    </location>
</feature>
<name>A0A0P1BQH9_9BASI</name>
<dbReference type="Proteomes" id="UP000054845">
    <property type="component" value="Unassembled WGS sequence"/>
</dbReference>
<feature type="compositionally biased region" description="Low complexity" evidence="1">
    <location>
        <begin position="28"/>
        <end position="41"/>
    </location>
</feature>